<keyword evidence="1" id="KW-0812">Transmembrane</keyword>
<dbReference type="AlphaFoldDB" id="A0A975BGS9"/>
<dbReference type="EMBL" id="CP061800">
    <property type="protein sequence ID" value="QTA85142.1"/>
    <property type="molecule type" value="Genomic_DNA"/>
</dbReference>
<evidence type="ECO:0000313" key="3">
    <source>
        <dbReference type="Proteomes" id="UP000663722"/>
    </source>
</evidence>
<evidence type="ECO:0000256" key="1">
    <source>
        <dbReference type="SAM" id="Phobius"/>
    </source>
</evidence>
<gene>
    <name evidence="2" type="ORF">dnm_011470</name>
</gene>
<protein>
    <submittedName>
        <fullName evidence="2">Uncharacterized protein</fullName>
    </submittedName>
</protein>
<organism evidence="2 3">
    <name type="scientific">Desulfonema magnum</name>
    <dbReference type="NCBI Taxonomy" id="45655"/>
    <lineage>
        <taxon>Bacteria</taxon>
        <taxon>Pseudomonadati</taxon>
        <taxon>Thermodesulfobacteriota</taxon>
        <taxon>Desulfobacteria</taxon>
        <taxon>Desulfobacterales</taxon>
        <taxon>Desulfococcaceae</taxon>
        <taxon>Desulfonema</taxon>
    </lineage>
</organism>
<keyword evidence="1" id="KW-0472">Membrane</keyword>
<name>A0A975BGS9_9BACT</name>
<feature type="transmembrane region" description="Helical" evidence="1">
    <location>
        <begin position="14"/>
        <end position="34"/>
    </location>
</feature>
<proteinExistence type="predicted"/>
<reference evidence="2" key="1">
    <citation type="journal article" date="2021" name="Microb. Physiol.">
        <title>Proteogenomic Insights into the Physiology of Marine, Sulfate-Reducing, Filamentous Desulfonema limicola and Desulfonema magnum.</title>
        <authorList>
            <person name="Schnaars V."/>
            <person name="Wohlbrand L."/>
            <person name="Scheve S."/>
            <person name="Hinrichs C."/>
            <person name="Reinhardt R."/>
            <person name="Rabus R."/>
        </authorList>
    </citation>
    <scope>NUCLEOTIDE SEQUENCE</scope>
    <source>
        <strain evidence="2">4be13</strain>
    </source>
</reference>
<dbReference type="KEGG" id="dmm:dnm_011470"/>
<dbReference type="Proteomes" id="UP000663722">
    <property type="component" value="Chromosome"/>
</dbReference>
<accession>A0A975BGS9</accession>
<evidence type="ECO:0000313" key="2">
    <source>
        <dbReference type="EMBL" id="QTA85142.1"/>
    </source>
</evidence>
<keyword evidence="3" id="KW-1185">Reference proteome</keyword>
<sequence>MLKKPPKADLHQTIIRGFPHMFLFNLVTLLWNVLKGI</sequence>
<keyword evidence="1" id="KW-1133">Transmembrane helix</keyword>